<proteinExistence type="predicted"/>
<dbReference type="EMBL" id="JAAYSN010000246">
    <property type="protein sequence ID" value="NLP39866.1"/>
    <property type="molecule type" value="Genomic_DNA"/>
</dbReference>
<dbReference type="Proteomes" id="UP000568696">
    <property type="component" value="Unassembled WGS sequence"/>
</dbReference>
<evidence type="ECO:0000259" key="5">
    <source>
        <dbReference type="PROSITE" id="PS50977"/>
    </source>
</evidence>
<organism evidence="6 7">
    <name type="scientific">Corynebacterium pollutisoli</name>
    <dbReference type="NCBI Taxonomy" id="1610489"/>
    <lineage>
        <taxon>Bacteria</taxon>
        <taxon>Bacillati</taxon>
        <taxon>Actinomycetota</taxon>
        <taxon>Actinomycetes</taxon>
        <taxon>Mycobacteriales</taxon>
        <taxon>Corynebacteriaceae</taxon>
        <taxon>Corynebacterium</taxon>
    </lineage>
</organism>
<dbReference type="InterPro" id="IPR001647">
    <property type="entry name" value="HTH_TetR"/>
</dbReference>
<sequence length="199" mass="21568">MTLTQQRVWLSTVSTRRRLSTAERRAAILDAAREHFATTSYPDASVPVIAAASGSSQSLVFHYFSSKAGLYAAVVEDSLRSLIDATLPHAPSTRDRVSLLLQGYLDALAADHTLVAGVGEPEAAVAHRRQAASALVEKLKEITGIGDFARHHWALWGWVGFLEAGGRRWVEAGCPEEQRWPLIDAALGALEGALGDWRV</sequence>
<evidence type="ECO:0000256" key="4">
    <source>
        <dbReference type="PROSITE-ProRule" id="PRU00335"/>
    </source>
</evidence>
<dbReference type="PROSITE" id="PS50977">
    <property type="entry name" value="HTH_TETR_2"/>
    <property type="match status" value="1"/>
</dbReference>
<reference evidence="6 7" key="1">
    <citation type="journal article" date="2020" name="Biotechnol. Biofuels">
        <title>New insights from the biogas microbiome by comprehensive genome-resolved metagenomics of nearly 1600 species originating from multiple anaerobic digesters.</title>
        <authorList>
            <person name="Campanaro S."/>
            <person name="Treu L."/>
            <person name="Rodriguez-R L.M."/>
            <person name="Kovalovszki A."/>
            <person name="Ziels R.M."/>
            <person name="Maus I."/>
            <person name="Zhu X."/>
            <person name="Kougias P.G."/>
            <person name="Basile A."/>
            <person name="Luo G."/>
            <person name="Schluter A."/>
            <person name="Konstantinidis K.T."/>
            <person name="Angelidaki I."/>
        </authorList>
    </citation>
    <scope>NUCLEOTIDE SEQUENCE [LARGE SCALE GENOMIC DNA]</scope>
    <source>
        <strain evidence="6">AS23ysBPME_344</strain>
    </source>
</reference>
<keyword evidence="3" id="KW-0804">Transcription</keyword>
<dbReference type="GO" id="GO:0000976">
    <property type="term" value="F:transcription cis-regulatory region binding"/>
    <property type="evidence" value="ECO:0007669"/>
    <property type="project" value="TreeGrafter"/>
</dbReference>
<dbReference type="PRINTS" id="PR00455">
    <property type="entry name" value="HTHTETR"/>
</dbReference>
<dbReference type="Gene3D" id="1.10.357.10">
    <property type="entry name" value="Tetracycline Repressor, domain 2"/>
    <property type="match status" value="1"/>
</dbReference>
<protein>
    <submittedName>
        <fullName evidence="6">TetR/AcrR family transcriptional regulator</fullName>
    </submittedName>
</protein>
<dbReference type="InterPro" id="IPR009057">
    <property type="entry name" value="Homeodomain-like_sf"/>
</dbReference>
<dbReference type="PANTHER" id="PTHR30055">
    <property type="entry name" value="HTH-TYPE TRANSCRIPTIONAL REGULATOR RUTR"/>
    <property type="match status" value="1"/>
</dbReference>
<dbReference type="SUPFAM" id="SSF46689">
    <property type="entry name" value="Homeodomain-like"/>
    <property type="match status" value="1"/>
</dbReference>
<accession>A0A7X8MWP8</accession>
<name>A0A7X8MWP8_9CORY</name>
<keyword evidence="2 4" id="KW-0238">DNA-binding</keyword>
<evidence type="ECO:0000313" key="6">
    <source>
        <dbReference type="EMBL" id="NLP39866.1"/>
    </source>
</evidence>
<dbReference type="InterPro" id="IPR050109">
    <property type="entry name" value="HTH-type_TetR-like_transc_reg"/>
</dbReference>
<dbReference type="PANTHER" id="PTHR30055:SF234">
    <property type="entry name" value="HTH-TYPE TRANSCRIPTIONAL REGULATOR BETI"/>
    <property type="match status" value="1"/>
</dbReference>
<comment type="caution">
    <text evidence="6">The sequence shown here is derived from an EMBL/GenBank/DDBJ whole genome shotgun (WGS) entry which is preliminary data.</text>
</comment>
<evidence type="ECO:0000256" key="2">
    <source>
        <dbReference type="ARBA" id="ARBA00023125"/>
    </source>
</evidence>
<dbReference type="GO" id="GO:0003700">
    <property type="term" value="F:DNA-binding transcription factor activity"/>
    <property type="evidence" value="ECO:0007669"/>
    <property type="project" value="TreeGrafter"/>
</dbReference>
<evidence type="ECO:0000256" key="1">
    <source>
        <dbReference type="ARBA" id="ARBA00023015"/>
    </source>
</evidence>
<gene>
    <name evidence="6" type="ORF">GX356_09150</name>
</gene>
<feature type="DNA-binding region" description="H-T-H motif" evidence="4">
    <location>
        <begin position="45"/>
        <end position="64"/>
    </location>
</feature>
<feature type="domain" description="HTH tetR-type" evidence="5">
    <location>
        <begin position="22"/>
        <end position="82"/>
    </location>
</feature>
<evidence type="ECO:0000256" key="3">
    <source>
        <dbReference type="ARBA" id="ARBA00023163"/>
    </source>
</evidence>
<dbReference type="Pfam" id="PF00440">
    <property type="entry name" value="TetR_N"/>
    <property type="match status" value="1"/>
</dbReference>
<keyword evidence="1" id="KW-0805">Transcription regulation</keyword>
<dbReference type="AlphaFoldDB" id="A0A7X8MWP8"/>
<evidence type="ECO:0000313" key="7">
    <source>
        <dbReference type="Proteomes" id="UP000568696"/>
    </source>
</evidence>